<proteinExistence type="predicted"/>
<reference evidence="2" key="1">
    <citation type="submission" date="2014-04" db="EMBL/GenBank/DDBJ databases">
        <title>Evolutionary Origins and Diversification of the Mycorrhizal Mutualists.</title>
        <authorList>
            <consortium name="DOE Joint Genome Institute"/>
            <consortium name="Mycorrhizal Genomics Consortium"/>
            <person name="Kohler A."/>
            <person name="Kuo A."/>
            <person name="Nagy L.G."/>
            <person name="Floudas D."/>
            <person name="Copeland A."/>
            <person name="Barry K.W."/>
            <person name="Cichocki N."/>
            <person name="Veneault-Fourrey C."/>
            <person name="LaButti K."/>
            <person name="Lindquist E.A."/>
            <person name="Lipzen A."/>
            <person name="Lundell T."/>
            <person name="Morin E."/>
            <person name="Murat C."/>
            <person name="Riley R."/>
            <person name="Ohm R."/>
            <person name="Sun H."/>
            <person name="Tunlid A."/>
            <person name="Henrissat B."/>
            <person name="Grigoriev I.V."/>
            <person name="Hibbett D.S."/>
            <person name="Martin F."/>
        </authorList>
    </citation>
    <scope>NUCLEOTIDE SEQUENCE [LARGE SCALE GENOMIC DNA]</scope>
    <source>
        <strain evidence="2">FD-334 SS-4</strain>
    </source>
</reference>
<dbReference type="AlphaFoldDB" id="A0A0D2MH69"/>
<sequence>MRIEVMKIREQLENLVQKETILAQEIAPYRMILHSPFRSLPDDVLEVIFLACLPNDHIPVIDFRQPPLLLTQISSHLRRVAFGTPRLWTAIDVPILAPCLTQWFDGRDDSRICYAKRTMAKYAWAVDQWLRRTGACDIEIFIHEKGNHIASCYVEEIFQLLIKRVPQWKSISFHCSAYSIQHFCYMLGQSSFKEFQEFKFPRLKHLSLDISGEYLQQDDPQQEYNYISHLPDAFRLNSIHLVVPADNYEGYCIHWSRITYLSLGNASYPSSLNSIVKILELCSGLLSCKLYIKMDNTIIRLCLPHLRDISIAFDQEAWFGDSKIYGNAFYTLQMKKAFSIFDRLGLPTLKRITYDASTEFMPLLGLIHRMDNRITHLSVTNFEVPTELMECLKACPLLVALDVSLHRPLPLCYGPLLETNFFAI</sequence>
<keyword evidence="2" id="KW-1185">Reference proteome</keyword>
<dbReference type="OrthoDB" id="3022607at2759"/>
<accession>A0A0D2MH69</accession>
<gene>
    <name evidence="1" type="ORF">HYPSUDRAFT_201786</name>
</gene>
<dbReference type="Proteomes" id="UP000054270">
    <property type="component" value="Unassembled WGS sequence"/>
</dbReference>
<dbReference type="EMBL" id="KN817546">
    <property type="protein sequence ID" value="KJA22983.1"/>
    <property type="molecule type" value="Genomic_DNA"/>
</dbReference>
<name>A0A0D2MH69_HYPSF</name>
<organism evidence="1 2">
    <name type="scientific">Hypholoma sublateritium (strain FD-334 SS-4)</name>
    <dbReference type="NCBI Taxonomy" id="945553"/>
    <lineage>
        <taxon>Eukaryota</taxon>
        <taxon>Fungi</taxon>
        <taxon>Dikarya</taxon>
        <taxon>Basidiomycota</taxon>
        <taxon>Agaricomycotina</taxon>
        <taxon>Agaricomycetes</taxon>
        <taxon>Agaricomycetidae</taxon>
        <taxon>Agaricales</taxon>
        <taxon>Agaricineae</taxon>
        <taxon>Strophariaceae</taxon>
        <taxon>Hypholoma</taxon>
    </lineage>
</organism>
<evidence type="ECO:0000313" key="1">
    <source>
        <dbReference type="EMBL" id="KJA22983.1"/>
    </source>
</evidence>
<evidence type="ECO:0000313" key="2">
    <source>
        <dbReference type="Proteomes" id="UP000054270"/>
    </source>
</evidence>
<evidence type="ECO:0008006" key="3">
    <source>
        <dbReference type="Google" id="ProtNLM"/>
    </source>
</evidence>
<protein>
    <recommendedName>
        <fullName evidence="3">F-box domain-containing protein</fullName>
    </recommendedName>
</protein>